<protein>
    <recommendedName>
        <fullName evidence="3">Antibiotic ABC transporter</fullName>
    </recommendedName>
</protein>
<evidence type="ECO:0000313" key="2">
    <source>
        <dbReference type="Proteomes" id="UP000551327"/>
    </source>
</evidence>
<evidence type="ECO:0008006" key="3">
    <source>
        <dbReference type="Google" id="ProtNLM"/>
    </source>
</evidence>
<dbReference type="RefSeq" id="WP_185680155.1">
    <property type="nucleotide sequence ID" value="NZ_JACLAX010000017.1"/>
</dbReference>
<name>A0A7X1G093_9SPHN</name>
<sequence>MTASPLAAGCDLARQATELIAESWCLTLESAAVIWLRLGKLAALDAAAMAEGERMVEEKMQAALEHSARLMTGGFGLAPQSVARGSLAYYRGRVADNRRRLTRPARTGR</sequence>
<dbReference type="Proteomes" id="UP000551327">
    <property type="component" value="Unassembled WGS sequence"/>
</dbReference>
<reference evidence="1 2" key="1">
    <citation type="submission" date="2020-08" db="EMBL/GenBank/DDBJ databases">
        <title>The genome sequence of type strain Novosphingobium piscinae KCTC 42194.</title>
        <authorList>
            <person name="Liu Y."/>
        </authorList>
    </citation>
    <scope>NUCLEOTIDE SEQUENCE [LARGE SCALE GENOMIC DNA]</scope>
    <source>
        <strain evidence="1 2">KCTC 42194</strain>
    </source>
</reference>
<dbReference type="AlphaFoldDB" id="A0A7X1G093"/>
<dbReference type="EMBL" id="JACLAX010000017">
    <property type="protein sequence ID" value="MBC2670293.1"/>
    <property type="molecule type" value="Genomic_DNA"/>
</dbReference>
<gene>
    <name evidence="1" type="ORF">H7F53_14150</name>
</gene>
<evidence type="ECO:0000313" key="1">
    <source>
        <dbReference type="EMBL" id="MBC2670293.1"/>
    </source>
</evidence>
<accession>A0A7X1G093</accession>
<proteinExistence type="predicted"/>
<organism evidence="1 2">
    <name type="scientific">Novosphingobium piscinae</name>
    <dbReference type="NCBI Taxonomy" id="1507448"/>
    <lineage>
        <taxon>Bacteria</taxon>
        <taxon>Pseudomonadati</taxon>
        <taxon>Pseudomonadota</taxon>
        <taxon>Alphaproteobacteria</taxon>
        <taxon>Sphingomonadales</taxon>
        <taxon>Sphingomonadaceae</taxon>
        <taxon>Novosphingobium</taxon>
    </lineage>
</organism>
<keyword evidence="2" id="KW-1185">Reference proteome</keyword>
<comment type="caution">
    <text evidence="1">The sequence shown here is derived from an EMBL/GenBank/DDBJ whole genome shotgun (WGS) entry which is preliminary data.</text>
</comment>